<dbReference type="Proteomes" id="UP000199628">
    <property type="component" value="Unassembled WGS sequence"/>
</dbReference>
<accession>A0A1G7CWY4</accession>
<dbReference type="PANTHER" id="PTHR35564:SF4">
    <property type="entry name" value="CYTOPLASMIC PROTEIN"/>
    <property type="match status" value="1"/>
</dbReference>
<proteinExistence type="predicted"/>
<dbReference type="STRING" id="639004.SAMN04488239_11950"/>
<evidence type="ECO:0000313" key="1">
    <source>
        <dbReference type="EMBL" id="SDE43808.1"/>
    </source>
</evidence>
<name>A0A1G7CWY4_9RHOB</name>
<dbReference type="Pfam" id="PF06996">
    <property type="entry name" value="T6SS_TssG"/>
    <property type="match status" value="1"/>
</dbReference>
<dbReference type="EMBL" id="FMZV01000019">
    <property type="protein sequence ID" value="SDE43808.1"/>
    <property type="molecule type" value="Genomic_DNA"/>
</dbReference>
<organism evidence="1 2">
    <name type="scientific">Ruegeria marina</name>
    <dbReference type="NCBI Taxonomy" id="639004"/>
    <lineage>
        <taxon>Bacteria</taxon>
        <taxon>Pseudomonadati</taxon>
        <taxon>Pseudomonadota</taxon>
        <taxon>Alphaproteobacteria</taxon>
        <taxon>Rhodobacterales</taxon>
        <taxon>Roseobacteraceae</taxon>
        <taxon>Ruegeria</taxon>
    </lineage>
</organism>
<dbReference type="AlphaFoldDB" id="A0A1G7CWY4"/>
<dbReference type="OrthoDB" id="1523296at2"/>
<dbReference type="NCBIfam" id="TIGR03347">
    <property type="entry name" value="VI_chp_1"/>
    <property type="match status" value="1"/>
</dbReference>
<keyword evidence="2" id="KW-1185">Reference proteome</keyword>
<protein>
    <submittedName>
        <fullName evidence="1">Type VI secretion system protein ImpH</fullName>
    </submittedName>
</protein>
<reference evidence="2" key="1">
    <citation type="submission" date="2016-10" db="EMBL/GenBank/DDBJ databases">
        <authorList>
            <person name="Varghese N."/>
            <person name="Submissions S."/>
        </authorList>
    </citation>
    <scope>NUCLEOTIDE SEQUENCE [LARGE SCALE GENOMIC DNA]</scope>
    <source>
        <strain evidence="2">CGMCC 1.9108</strain>
    </source>
</reference>
<sequence>MAHETGRQGSDLTEHADSVLRMDFFQLLRLLEREGARFGRAGGPGSEPARLGQSPRLVFAASDVAEVKRGVDGRPPEVAVNVLGLIGPEGPMPLHMTRWIMERMSNRWFAGDTSGATADTSFLNFINMIQHRHIALYWRAWADARADVQVGHAGGGSVSAMMRAMSGIGLPGTASGDRRLDNGKLRQATALVQQVQSPGRLSAFLSTVLELPVIIREFTGHWITLPSHLQTRLGQAHAGLGRGAVAGARVFDRQSRAEIRVGPLSFADFKAFLDDNATWQRLRRAVIFAEGKGVDYDLRLVLAPGEVPAARLGSARLGRTAWLAPDLSRGADDMCFARITGPDRRVRS</sequence>
<gene>
    <name evidence="1" type="ORF">SAMN04488239_11950</name>
</gene>
<dbReference type="InterPro" id="IPR010732">
    <property type="entry name" value="T6SS_TssG-like"/>
</dbReference>
<dbReference type="RefSeq" id="WP_093036553.1">
    <property type="nucleotide sequence ID" value="NZ_FMZV01000019.1"/>
</dbReference>
<dbReference type="PANTHER" id="PTHR35564">
    <property type="match status" value="1"/>
</dbReference>
<evidence type="ECO:0000313" key="2">
    <source>
        <dbReference type="Proteomes" id="UP000199628"/>
    </source>
</evidence>